<dbReference type="EMBL" id="RQTK01000413">
    <property type="protein sequence ID" value="RUS80074.1"/>
    <property type="molecule type" value="Genomic_DNA"/>
</dbReference>
<feature type="region of interest" description="Disordered" evidence="1">
    <location>
        <begin position="229"/>
        <end position="271"/>
    </location>
</feature>
<evidence type="ECO:0000313" key="3">
    <source>
        <dbReference type="Proteomes" id="UP000271974"/>
    </source>
</evidence>
<organism evidence="2 3">
    <name type="scientific">Elysia chlorotica</name>
    <name type="common">Eastern emerald elysia</name>
    <name type="synonym">Sea slug</name>
    <dbReference type="NCBI Taxonomy" id="188477"/>
    <lineage>
        <taxon>Eukaryota</taxon>
        <taxon>Metazoa</taxon>
        <taxon>Spiralia</taxon>
        <taxon>Lophotrochozoa</taxon>
        <taxon>Mollusca</taxon>
        <taxon>Gastropoda</taxon>
        <taxon>Heterobranchia</taxon>
        <taxon>Euthyneura</taxon>
        <taxon>Panpulmonata</taxon>
        <taxon>Sacoglossa</taxon>
        <taxon>Placobranchoidea</taxon>
        <taxon>Plakobranchidae</taxon>
        <taxon>Elysia</taxon>
    </lineage>
</organism>
<feature type="compositionally biased region" description="Basic and acidic residues" evidence="1">
    <location>
        <begin position="10"/>
        <end position="23"/>
    </location>
</feature>
<name>A0A433TET9_ELYCH</name>
<feature type="compositionally biased region" description="Low complexity" evidence="1">
    <location>
        <begin position="28"/>
        <end position="49"/>
    </location>
</feature>
<feature type="compositionally biased region" description="Low complexity" evidence="1">
    <location>
        <begin position="184"/>
        <end position="193"/>
    </location>
</feature>
<dbReference type="AlphaFoldDB" id="A0A433TET9"/>
<dbReference type="Proteomes" id="UP000271974">
    <property type="component" value="Unassembled WGS sequence"/>
</dbReference>
<keyword evidence="3" id="KW-1185">Reference proteome</keyword>
<protein>
    <submittedName>
        <fullName evidence="2">Uncharacterized protein</fullName>
    </submittedName>
</protein>
<feature type="region of interest" description="Disordered" evidence="1">
    <location>
        <begin position="1"/>
        <end position="215"/>
    </location>
</feature>
<proteinExistence type="predicted"/>
<gene>
    <name evidence="2" type="ORF">EGW08_012191</name>
</gene>
<sequence>MTRLTSLSRHRVDPQDNDTHNGHQWEMAHSPSLGALASSSSATSSPNGHVVVFKDSSPLSSSPSSSPPPAPQLPPAASTSAGVVVNGTVSDVRHQKDYTSAARDIGRGSKNQYSDVDCLAKSGRDVDNGTTSTDSVGLVGEFEPQQPQHSSSSSPHQQENHQHQYQKQQQQHYQQRQQHEYQQRKQQQQQQQQGLRISGSEGNHPDWTVEGGGSCGNLSVVSTPLLEAERERNRQGSNHGPFASEADVLPQSYRIPQVGSQTRPASDAKGSGFEPWRFMFYPRATAPPTFQAASHPINDRLVYDPN</sequence>
<comment type="caution">
    <text evidence="2">The sequence shown here is derived from an EMBL/GenBank/DDBJ whole genome shotgun (WGS) entry which is preliminary data.</text>
</comment>
<evidence type="ECO:0000256" key="1">
    <source>
        <dbReference type="SAM" id="MobiDB-lite"/>
    </source>
</evidence>
<reference evidence="2 3" key="1">
    <citation type="submission" date="2019-01" db="EMBL/GenBank/DDBJ databases">
        <title>A draft genome assembly of the solar-powered sea slug Elysia chlorotica.</title>
        <authorList>
            <person name="Cai H."/>
            <person name="Li Q."/>
            <person name="Fang X."/>
            <person name="Li J."/>
            <person name="Curtis N.E."/>
            <person name="Altenburger A."/>
            <person name="Shibata T."/>
            <person name="Feng M."/>
            <person name="Maeda T."/>
            <person name="Schwartz J.A."/>
            <person name="Shigenobu S."/>
            <person name="Lundholm N."/>
            <person name="Nishiyama T."/>
            <person name="Yang H."/>
            <person name="Hasebe M."/>
            <person name="Li S."/>
            <person name="Pierce S.K."/>
            <person name="Wang J."/>
        </authorList>
    </citation>
    <scope>NUCLEOTIDE SEQUENCE [LARGE SCALE GENOMIC DNA]</scope>
    <source>
        <strain evidence="2">EC2010</strain>
        <tissue evidence="2">Whole organism of an adult</tissue>
    </source>
</reference>
<feature type="compositionally biased region" description="Pro residues" evidence="1">
    <location>
        <begin position="65"/>
        <end position="74"/>
    </location>
</feature>
<evidence type="ECO:0000313" key="2">
    <source>
        <dbReference type="EMBL" id="RUS80074.1"/>
    </source>
</evidence>
<feature type="compositionally biased region" description="Low complexity" evidence="1">
    <location>
        <begin position="144"/>
        <end position="176"/>
    </location>
</feature>
<accession>A0A433TET9</accession>